<dbReference type="EMBL" id="CP002831">
    <property type="protein sequence ID" value="AFC22783.1"/>
    <property type="molecule type" value="Genomic_DNA"/>
</dbReference>
<keyword evidence="2" id="KW-1185">Reference proteome</keyword>
<dbReference type="KEGG" id="sgn:SGRA_0038"/>
<dbReference type="Pfam" id="PF14076">
    <property type="entry name" value="DUF4258"/>
    <property type="match status" value="1"/>
</dbReference>
<dbReference type="InterPro" id="IPR025354">
    <property type="entry name" value="DUF4258"/>
</dbReference>
<dbReference type="AlphaFoldDB" id="H6L4A4"/>
<dbReference type="HOGENOM" id="CLU_1776116_0_0_10"/>
<sequence length="146" mass="16709">MQYFYLLVLLFCLGACQLELQEGAGQDLEPQEQTAQPDEPAKRSVLKKDFDYEDLEYKGQALRMTKHGRCRSACRHIDAYEIQEILEKGKINYKKTRPNDQPCPSFAYEGISRDGQKLRVVIGACETDPRVITVIDLGKKWSCSCK</sequence>
<evidence type="ECO:0008006" key="3">
    <source>
        <dbReference type="Google" id="ProtNLM"/>
    </source>
</evidence>
<proteinExistence type="predicted"/>
<name>H6L4A4_SAPGL</name>
<dbReference type="RefSeq" id="WP_014373035.1">
    <property type="nucleotide sequence ID" value="NC_016940.1"/>
</dbReference>
<dbReference type="eggNOG" id="ENOG50346M6">
    <property type="taxonomic scope" value="Bacteria"/>
</dbReference>
<evidence type="ECO:0000313" key="1">
    <source>
        <dbReference type="EMBL" id="AFC22783.1"/>
    </source>
</evidence>
<dbReference type="STRING" id="984262.SGRA_0038"/>
<dbReference type="OrthoDB" id="669525at2"/>
<protein>
    <recommendedName>
        <fullName evidence="3">DUF4258 domain-containing protein</fullName>
    </recommendedName>
</protein>
<gene>
    <name evidence="1" type="ordered locus">SGRA_0038</name>
</gene>
<reference evidence="1 2" key="1">
    <citation type="journal article" date="2012" name="Stand. Genomic Sci.">
        <title>Complete genome sequencing and analysis of Saprospira grandis str. Lewin, a predatory marine bacterium.</title>
        <authorList>
            <person name="Saw J.H."/>
            <person name="Yuryev A."/>
            <person name="Kanbe M."/>
            <person name="Hou S."/>
            <person name="Young A.G."/>
            <person name="Aizawa S."/>
            <person name="Alam M."/>
        </authorList>
    </citation>
    <scope>NUCLEOTIDE SEQUENCE [LARGE SCALE GENOMIC DNA]</scope>
    <source>
        <strain evidence="1 2">Lewin</strain>
    </source>
</reference>
<organism evidence="1 2">
    <name type="scientific">Saprospira grandis (strain Lewin)</name>
    <dbReference type="NCBI Taxonomy" id="984262"/>
    <lineage>
        <taxon>Bacteria</taxon>
        <taxon>Pseudomonadati</taxon>
        <taxon>Bacteroidota</taxon>
        <taxon>Saprospiria</taxon>
        <taxon>Saprospirales</taxon>
        <taxon>Saprospiraceae</taxon>
        <taxon>Saprospira</taxon>
    </lineage>
</organism>
<dbReference type="Proteomes" id="UP000007519">
    <property type="component" value="Chromosome"/>
</dbReference>
<evidence type="ECO:0000313" key="2">
    <source>
        <dbReference type="Proteomes" id="UP000007519"/>
    </source>
</evidence>
<accession>H6L4A4</accession>